<keyword evidence="1" id="KW-0472">Membrane</keyword>
<feature type="transmembrane region" description="Helical" evidence="1">
    <location>
        <begin position="12"/>
        <end position="29"/>
    </location>
</feature>
<keyword evidence="1" id="KW-1133">Transmembrane helix</keyword>
<evidence type="ECO:0000256" key="1">
    <source>
        <dbReference type="SAM" id="Phobius"/>
    </source>
</evidence>
<dbReference type="Proteomes" id="UP000264883">
    <property type="component" value="Chromosome"/>
</dbReference>
<feature type="transmembrane region" description="Helical" evidence="1">
    <location>
        <begin position="41"/>
        <end position="60"/>
    </location>
</feature>
<accession>A0A343J9M9</accession>
<proteinExistence type="predicted"/>
<organism evidence="2 3">
    <name type="scientific">Clostridium isatidis</name>
    <dbReference type="NCBI Taxonomy" id="182773"/>
    <lineage>
        <taxon>Bacteria</taxon>
        <taxon>Bacillati</taxon>
        <taxon>Bacillota</taxon>
        <taxon>Clostridia</taxon>
        <taxon>Eubacteriales</taxon>
        <taxon>Clostridiaceae</taxon>
        <taxon>Clostridium</taxon>
    </lineage>
</organism>
<evidence type="ECO:0000313" key="2">
    <source>
        <dbReference type="EMBL" id="ASW42237.1"/>
    </source>
</evidence>
<feature type="transmembrane region" description="Helical" evidence="1">
    <location>
        <begin position="66"/>
        <end position="84"/>
    </location>
</feature>
<dbReference type="AlphaFoldDB" id="A0A343J9M9"/>
<keyword evidence="1" id="KW-0812">Transmembrane</keyword>
<dbReference type="EMBL" id="CP016786">
    <property type="protein sequence ID" value="ASW42237.1"/>
    <property type="molecule type" value="Genomic_DNA"/>
</dbReference>
<dbReference type="RefSeq" id="WP_119864367.1">
    <property type="nucleotide sequence ID" value="NZ_CP016786.1"/>
</dbReference>
<keyword evidence="3" id="KW-1185">Reference proteome</keyword>
<gene>
    <name evidence="2" type="ORF">BEN51_01640</name>
</gene>
<name>A0A343J9M9_9CLOT</name>
<dbReference type="KEGG" id="cia:BEN51_01640"/>
<sequence length="96" mass="11485">MESNFNIKEELIYLVLSILIFILGIYLRFTKHQYGPKNLSNWYVIFSVIIINIMNFISNIRKKRRYAIIASSILLLFCLIFLLIPQIKLLLMRIYI</sequence>
<protein>
    <submittedName>
        <fullName evidence="2">Uncharacterized protein</fullName>
    </submittedName>
</protein>
<reference evidence="2 3" key="1">
    <citation type="submission" date="2016-08" db="EMBL/GenBank/DDBJ databases">
        <title>Complete Genome Sequence Of The Indigo Reducing Clostridium isatidis DSM15098.</title>
        <authorList>
            <person name="Little G.T."/>
            <person name="Minton N.P."/>
        </authorList>
    </citation>
    <scope>NUCLEOTIDE SEQUENCE [LARGE SCALE GENOMIC DNA]</scope>
    <source>
        <strain evidence="2 3">DSM 15098</strain>
    </source>
</reference>
<evidence type="ECO:0000313" key="3">
    <source>
        <dbReference type="Proteomes" id="UP000264883"/>
    </source>
</evidence>